<dbReference type="SUPFAM" id="SSF48208">
    <property type="entry name" value="Six-hairpin glycosidases"/>
    <property type="match status" value="1"/>
</dbReference>
<feature type="domain" description="Glycoside hydrolase family 65 C-terminal" evidence="5">
    <location>
        <begin position="693"/>
        <end position="750"/>
    </location>
</feature>
<evidence type="ECO:0000259" key="5">
    <source>
        <dbReference type="Pfam" id="PF03633"/>
    </source>
</evidence>
<organism evidence="7 8">
    <name type="scientific">Candidatus Clostridium radicumherbarum</name>
    <dbReference type="NCBI Taxonomy" id="3381662"/>
    <lineage>
        <taxon>Bacteria</taxon>
        <taxon>Bacillati</taxon>
        <taxon>Bacillota</taxon>
        <taxon>Clostridia</taxon>
        <taxon>Eubacteriales</taxon>
        <taxon>Clostridiaceae</taxon>
        <taxon>Clostridium</taxon>
    </lineage>
</organism>
<keyword evidence="8" id="KW-1185">Reference proteome</keyword>
<sequence>MDLLWNIVQEGYNSKENRKYETLFTLANGYKGLRGAFEFSKLGDRGNLIAGVFDKNTAQVTEIVNCQDPLPLNIYVENELIDLDICEVLSYRRNLNMKEGILEASFKVKTRKGRIVSISSERFLSRNNVHRWAAKYTILPVNFCGKVFVENMIDGTMTNSTLDPVNITKHFEVKKIVDLQPGIALESSTIDKGIKIIEGSYVTGIGESGNLLKERKYNQFGERVRELYQVFAEEGKEFTIYKFGATYTSRDTKGCLNTLLKEEINAFIYDGYEKEKIAHIKKWNTIWQDIDIKIEGDDEAQTGLRFNLFHLVASAYEGDEKVSIAAKALHGEGYKGHVFWDTETFMLPFFIYTRPEVARALLMYRYNTINGARKNASLNGFKGAQFPWESADEGIEVTPKWGEDYYGNPVRIWTGDIEYHINSDITFGIWEYYRTTEDKDFLVNYGLEMFLDTAKFWQSRVEYNKEKDRYEISRVIGPDEFHEHVDNNVYTNYLAKWSVKKSLELVQWIKEEDEVIFNKLCIKLGLNNKDLEAWENIQNKMYIPRSKDGMLIEQFEGYFNLKHYPITEHDENGMPIWPDDVRLDRLGETQLIKQADVIMLMLMLREEFDEDTRRENYRYYEKRTMHKSSLSPSMYSIMGLSVGDTQNAYRYFMKAIMTDLDDNQGNSELGLHAANTGGAWQSAVFGFGGLSVDKDQKLNLNPWLPKEWKGISFNINWRGSILTISVREKEIELSSTGDIELKVYGRDYNLAQDTSTIVKR</sequence>
<dbReference type="Gene3D" id="1.50.10.10">
    <property type="match status" value="1"/>
</dbReference>
<evidence type="ECO:0000256" key="3">
    <source>
        <dbReference type="ARBA" id="ARBA00022679"/>
    </source>
</evidence>
<reference evidence="7 8" key="1">
    <citation type="submission" date="2024-11" db="EMBL/GenBank/DDBJ databases">
        <authorList>
            <person name="Heng Y.C."/>
            <person name="Lim A.C.H."/>
            <person name="Lee J.K.Y."/>
            <person name="Kittelmann S."/>
        </authorList>
    </citation>
    <scope>NUCLEOTIDE SEQUENCE [LARGE SCALE GENOMIC DNA]</scope>
    <source>
        <strain evidence="7 8">WILCCON 0202</strain>
    </source>
</reference>
<evidence type="ECO:0000256" key="2">
    <source>
        <dbReference type="ARBA" id="ARBA00022676"/>
    </source>
</evidence>
<dbReference type="PIRSF" id="PIRSF036289">
    <property type="entry name" value="Glycosyl_hydrolase_malt_phosph"/>
    <property type="match status" value="1"/>
</dbReference>
<keyword evidence="3" id="KW-0808">Transferase</keyword>
<dbReference type="InterPro" id="IPR005196">
    <property type="entry name" value="Glyco_hydro_65_N"/>
</dbReference>
<dbReference type="InterPro" id="IPR005194">
    <property type="entry name" value="Glyco_hydro_65_C"/>
</dbReference>
<name>A0ABW8TS36_9CLOT</name>
<dbReference type="Pfam" id="PF03633">
    <property type="entry name" value="Glyco_hydro_65C"/>
    <property type="match status" value="1"/>
</dbReference>
<dbReference type="InterPro" id="IPR037018">
    <property type="entry name" value="GH65_N"/>
</dbReference>
<dbReference type="Pfam" id="PF03632">
    <property type="entry name" value="Glyco_hydro_65m"/>
    <property type="match status" value="1"/>
</dbReference>
<comment type="similarity">
    <text evidence="1">Belongs to the glycosyl hydrolase 65 family.</text>
</comment>
<accession>A0ABW8TS36</accession>
<evidence type="ECO:0000256" key="1">
    <source>
        <dbReference type="ARBA" id="ARBA00006768"/>
    </source>
</evidence>
<dbReference type="RefSeq" id="WP_406764061.1">
    <property type="nucleotide sequence ID" value="NZ_JBJHZY010000001.1"/>
</dbReference>
<comment type="caution">
    <text evidence="7">The sequence shown here is derived from an EMBL/GenBank/DDBJ whole genome shotgun (WGS) entry which is preliminary data.</text>
</comment>
<dbReference type="InterPro" id="IPR012341">
    <property type="entry name" value="6hp_glycosidase-like_sf"/>
</dbReference>
<dbReference type="PANTHER" id="PTHR11051">
    <property type="entry name" value="GLYCOSYL HYDROLASE-RELATED"/>
    <property type="match status" value="1"/>
</dbReference>
<keyword evidence="2" id="KW-0328">Glycosyltransferase</keyword>
<protein>
    <submittedName>
        <fullName evidence="7">Glycoside hydrolase family 65 protein</fullName>
    </submittedName>
</protein>
<dbReference type="InterPro" id="IPR005195">
    <property type="entry name" value="Glyco_hydro_65_M"/>
</dbReference>
<dbReference type="EMBL" id="JBJHZY010000001">
    <property type="protein sequence ID" value="MFL0267458.1"/>
    <property type="molecule type" value="Genomic_DNA"/>
</dbReference>
<dbReference type="InterPro" id="IPR008928">
    <property type="entry name" value="6-hairpin_glycosidase_sf"/>
</dbReference>
<dbReference type="SUPFAM" id="SSF74650">
    <property type="entry name" value="Galactose mutarotase-like"/>
    <property type="match status" value="1"/>
</dbReference>
<dbReference type="GO" id="GO:0016787">
    <property type="term" value="F:hydrolase activity"/>
    <property type="evidence" value="ECO:0007669"/>
    <property type="project" value="UniProtKB-KW"/>
</dbReference>
<evidence type="ECO:0000313" key="7">
    <source>
        <dbReference type="EMBL" id="MFL0267458.1"/>
    </source>
</evidence>
<dbReference type="InterPro" id="IPR011013">
    <property type="entry name" value="Gal_mutarotase_sf_dom"/>
</dbReference>
<proteinExistence type="inferred from homology"/>
<dbReference type="Gene3D" id="2.60.420.10">
    <property type="entry name" value="Maltose phosphorylase, domain 3"/>
    <property type="match status" value="1"/>
</dbReference>
<dbReference type="PANTHER" id="PTHR11051:SF8">
    <property type="entry name" value="PROTEIN-GLUCOSYLGALACTOSYLHYDROXYLYSINE GLUCOSIDASE"/>
    <property type="match status" value="1"/>
</dbReference>
<dbReference type="Proteomes" id="UP001623661">
    <property type="component" value="Unassembled WGS sequence"/>
</dbReference>
<gene>
    <name evidence="7" type="ORF">ACJDUH_05020</name>
</gene>
<dbReference type="Pfam" id="PF03636">
    <property type="entry name" value="Glyco_hydro_65N"/>
    <property type="match status" value="1"/>
</dbReference>
<feature type="domain" description="Glycoside hydrolase family 65 N-terminal" evidence="6">
    <location>
        <begin position="9"/>
        <end position="250"/>
    </location>
</feature>
<evidence type="ECO:0000259" key="4">
    <source>
        <dbReference type="Pfam" id="PF03632"/>
    </source>
</evidence>
<dbReference type="InterPro" id="IPR017045">
    <property type="entry name" value="Malt_Pase/Glycosyl_Hdrlase"/>
</dbReference>
<keyword evidence="7" id="KW-0378">Hydrolase</keyword>
<evidence type="ECO:0000259" key="6">
    <source>
        <dbReference type="Pfam" id="PF03636"/>
    </source>
</evidence>
<evidence type="ECO:0000313" key="8">
    <source>
        <dbReference type="Proteomes" id="UP001623661"/>
    </source>
</evidence>
<dbReference type="Gene3D" id="2.70.98.40">
    <property type="entry name" value="Glycoside hydrolase, family 65, N-terminal domain"/>
    <property type="match status" value="1"/>
</dbReference>
<feature type="domain" description="Glycoside hydrolase family 65 central catalytic" evidence="4">
    <location>
        <begin position="305"/>
        <end position="681"/>
    </location>
</feature>